<comment type="caution">
    <text evidence="10">The sequence shown here is derived from an EMBL/GenBank/DDBJ whole genome shotgun (WGS) entry which is preliminary data.</text>
</comment>
<comment type="catalytic activity">
    <reaction evidence="6 8">
        <text>L-glutamate + H(+) = 4-aminobutanoate + CO2</text>
        <dbReference type="Rhea" id="RHEA:17785"/>
        <dbReference type="ChEBI" id="CHEBI:15378"/>
        <dbReference type="ChEBI" id="CHEBI:16526"/>
        <dbReference type="ChEBI" id="CHEBI:29985"/>
        <dbReference type="ChEBI" id="CHEBI:59888"/>
        <dbReference type="EC" id="4.1.1.15"/>
    </reaction>
</comment>
<evidence type="ECO:0000256" key="4">
    <source>
        <dbReference type="ARBA" id="ARBA00022898"/>
    </source>
</evidence>
<keyword evidence="5 7" id="KW-0456">Lyase</keyword>
<dbReference type="InterPro" id="IPR010107">
    <property type="entry name" value="Glutamate_decarboxylase"/>
</dbReference>
<reference evidence="11" key="1">
    <citation type="journal article" date="2019" name="Int. J. Syst. Evol. Microbiol.">
        <title>The Global Catalogue of Microorganisms (GCM) 10K type strain sequencing project: providing services to taxonomists for standard genome sequencing and annotation.</title>
        <authorList>
            <consortium name="The Broad Institute Genomics Platform"/>
            <consortium name="The Broad Institute Genome Sequencing Center for Infectious Disease"/>
            <person name="Wu L."/>
            <person name="Ma J."/>
        </authorList>
    </citation>
    <scope>NUCLEOTIDE SEQUENCE [LARGE SCALE GENOMIC DNA]</scope>
    <source>
        <strain evidence="11">JCM 16013</strain>
    </source>
</reference>
<feature type="compositionally biased region" description="Basic and acidic residues" evidence="9">
    <location>
        <begin position="15"/>
        <end position="26"/>
    </location>
</feature>
<dbReference type="Pfam" id="PF00282">
    <property type="entry name" value="Pyridoxal_deC"/>
    <property type="match status" value="1"/>
</dbReference>
<dbReference type="InterPro" id="IPR002129">
    <property type="entry name" value="PyrdxlP-dep_de-COase"/>
</dbReference>
<dbReference type="EMBL" id="BAAAQM010000065">
    <property type="protein sequence ID" value="GAA1999528.1"/>
    <property type="molecule type" value="Genomic_DNA"/>
</dbReference>
<evidence type="ECO:0000313" key="11">
    <source>
        <dbReference type="Proteomes" id="UP001499854"/>
    </source>
</evidence>
<evidence type="ECO:0000256" key="5">
    <source>
        <dbReference type="ARBA" id="ARBA00023239"/>
    </source>
</evidence>
<keyword evidence="4 7" id="KW-0663">Pyridoxal phosphate</keyword>
<evidence type="ECO:0000256" key="1">
    <source>
        <dbReference type="ARBA" id="ARBA00001933"/>
    </source>
</evidence>
<proteinExistence type="inferred from homology"/>
<sequence length="471" mass="51703">MHRLRKETGPMAALHEVDTGDEKSAEDCYTTTLASGDLPKRRMPEGGSPPGAVRDLILDELALDGNASQNLATFCSTFLDHEAHELMAVCIDKNMVDKDEYPQTAEIENRCVHILADLWNAPAGPTVGTSTTGSSEAAMLAGLALKWRWRAARRAAGKPADRPNLVCGPVQVCWEKFARYFDVELRQVPVLPDATGLRPEQLRANVDENTIGVVGILGVTYTCDYEPIKELAAELDAIQDDTGLDIPLHVDAASGGFVAPFLQPALEWDFRVPRVASINASGHKYGMAPLGVGFVVWRSPELLPEDLVFRVRYLGGNMPTLALNFSRPGGQVIAQYFNFLRHGHDGYTKIYEIASEAGQALGRRIAEMGPFELVYDGKGALPAVSWKLKEPDKAGFTLYDLTDRLRTRGWQVPAYPLPADRQDTVIQRVLVRHGISRDKLELLGDDVEREVKRLQAADGGSVAPQEAGFHH</sequence>
<dbReference type="PANTHER" id="PTHR43321">
    <property type="entry name" value="GLUTAMATE DECARBOXYLASE"/>
    <property type="match status" value="1"/>
</dbReference>
<protein>
    <recommendedName>
        <fullName evidence="3 8">Glutamate decarboxylase</fullName>
        <ecNumber evidence="3 8">4.1.1.15</ecNumber>
    </recommendedName>
</protein>
<dbReference type="Proteomes" id="UP001499854">
    <property type="component" value="Unassembled WGS sequence"/>
</dbReference>
<dbReference type="Gene3D" id="3.90.1150.160">
    <property type="match status" value="1"/>
</dbReference>
<dbReference type="Gene3D" id="3.40.640.10">
    <property type="entry name" value="Type I PLP-dependent aspartate aminotransferase-like (Major domain)"/>
    <property type="match status" value="1"/>
</dbReference>
<evidence type="ECO:0000256" key="7">
    <source>
        <dbReference type="RuleBase" id="RU000382"/>
    </source>
</evidence>
<evidence type="ECO:0000256" key="3">
    <source>
        <dbReference type="ARBA" id="ARBA00012421"/>
    </source>
</evidence>
<comment type="cofactor">
    <cofactor evidence="1 7">
        <name>pyridoxal 5'-phosphate</name>
        <dbReference type="ChEBI" id="CHEBI:597326"/>
    </cofactor>
</comment>
<evidence type="ECO:0000256" key="9">
    <source>
        <dbReference type="SAM" id="MobiDB-lite"/>
    </source>
</evidence>
<gene>
    <name evidence="10" type="ORF">GCM10009838_76190</name>
</gene>
<organism evidence="10 11">
    <name type="scientific">Catenulispora subtropica</name>
    <dbReference type="NCBI Taxonomy" id="450798"/>
    <lineage>
        <taxon>Bacteria</taxon>
        <taxon>Bacillati</taxon>
        <taxon>Actinomycetota</taxon>
        <taxon>Actinomycetes</taxon>
        <taxon>Catenulisporales</taxon>
        <taxon>Catenulisporaceae</taxon>
        <taxon>Catenulispora</taxon>
    </lineage>
</organism>
<keyword evidence="8" id="KW-0210">Decarboxylase</keyword>
<keyword evidence="11" id="KW-1185">Reference proteome</keyword>
<accession>A0ABP5EIK6</accession>
<evidence type="ECO:0000256" key="8">
    <source>
        <dbReference type="RuleBase" id="RU361171"/>
    </source>
</evidence>
<evidence type="ECO:0000256" key="6">
    <source>
        <dbReference type="ARBA" id="ARBA00048868"/>
    </source>
</evidence>
<comment type="similarity">
    <text evidence="2 7">Belongs to the group II decarboxylase family.</text>
</comment>
<name>A0ABP5EIK6_9ACTN</name>
<dbReference type="InterPro" id="IPR015424">
    <property type="entry name" value="PyrdxlP-dep_Trfase"/>
</dbReference>
<evidence type="ECO:0000313" key="10">
    <source>
        <dbReference type="EMBL" id="GAA1999528.1"/>
    </source>
</evidence>
<dbReference type="InterPro" id="IPR015421">
    <property type="entry name" value="PyrdxlP-dep_Trfase_major"/>
</dbReference>
<dbReference type="SUPFAM" id="SSF53383">
    <property type="entry name" value="PLP-dependent transferases"/>
    <property type="match status" value="1"/>
</dbReference>
<dbReference type="PANTHER" id="PTHR43321:SF3">
    <property type="entry name" value="GLUTAMATE DECARBOXYLASE"/>
    <property type="match status" value="1"/>
</dbReference>
<dbReference type="NCBIfam" id="TIGR01788">
    <property type="entry name" value="Glu-decarb-GAD"/>
    <property type="match status" value="1"/>
</dbReference>
<dbReference type="Gene3D" id="4.10.280.50">
    <property type="match status" value="1"/>
</dbReference>
<feature type="region of interest" description="Disordered" evidence="9">
    <location>
        <begin position="1"/>
        <end position="26"/>
    </location>
</feature>
<evidence type="ECO:0000256" key="2">
    <source>
        <dbReference type="ARBA" id="ARBA00009533"/>
    </source>
</evidence>
<dbReference type="EC" id="4.1.1.15" evidence="3 8"/>